<reference evidence="2" key="1">
    <citation type="journal article" date="2021" name="PeerJ">
        <title>Extensive microbial diversity within the chicken gut microbiome revealed by metagenomics and culture.</title>
        <authorList>
            <person name="Gilroy R."/>
            <person name="Ravi A."/>
            <person name="Getino M."/>
            <person name="Pursley I."/>
            <person name="Horton D.L."/>
            <person name="Alikhan N.F."/>
            <person name="Baker D."/>
            <person name="Gharbi K."/>
            <person name="Hall N."/>
            <person name="Watson M."/>
            <person name="Adriaenssens E.M."/>
            <person name="Foster-Nyarko E."/>
            <person name="Jarju S."/>
            <person name="Secka A."/>
            <person name="Antonio M."/>
            <person name="Oren A."/>
            <person name="Chaudhuri R.R."/>
            <person name="La Ragione R."/>
            <person name="Hildebrand F."/>
            <person name="Pallen M.J."/>
        </authorList>
    </citation>
    <scope>NUCLEOTIDE SEQUENCE</scope>
    <source>
        <strain evidence="2">CHK183-5548</strain>
    </source>
</reference>
<dbReference type="AlphaFoldDB" id="A0A9D2PEU8"/>
<feature type="transmembrane region" description="Helical" evidence="1">
    <location>
        <begin position="368"/>
        <end position="391"/>
    </location>
</feature>
<evidence type="ECO:0000313" key="3">
    <source>
        <dbReference type="Proteomes" id="UP000823883"/>
    </source>
</evidence>
<feature type="transmembrane region" description="Helical" evidence="1">
    <location>
        <begin position="218"/>
        <end position="240"/>
    </location>
</feature>
<feature type="transmembrane region" description="Helical" evidence="1">
    <location>
        <begin position="36"/>
        <end position="57"/>
    </location>
</feature>
<evidence type="ECO:0000313" key="2">
    <source>
        <dbReference type="EMBL" id="HJC47553.1"/>
    </source>
</evidence>
<keyword evidence="1" id="KW-1133">Transmembrane helix</keyword>
<gene>
    <name evidence="2" type="ORF">IAA04_05835</name>
</gene>
<dbReference type="EMBL" id="DWWL01000040">
    <property type="protein sequence ID" value="HJC47553.1"/>
    <property type="molecule type" value="Genomic_DNA"/>
</dbReference>
<feature type="transmembrane region" description="Helical" evidence="1">
    <location>
        <begin position="63"/>
        <end position="85"/>
    </location>
</feature>
<feature type="transmembrane region" description="Helical" evidence="1">
    <location>
        <begin position="334"/>
        <end position="356"/>
    </location>
</feature>
<dbReference type="InterPro" id="IPR010540">
    <property type="entry name" value="CmpB_TMEM229"/>
</dbReference>
<sequence length="429" mass="48915">MFYQLIWLFFCYSFLGWVLETVSATARRRHFVNRGLLDGPLCMIYGFAGVMLTVFLPELRGNWPFLFLGSAIWCTVFEWIAGHVLERSGYGRWWDYSRMPANLDGYISLPSSLLWGVLGSAAVQWGSPLLLKLFAMLPGTAGRILLWLLIVLTVIDGIGSLIALYGYSGIMPPLERVDSQITVTTRKLQEVISRTTRRRLERTFGMTRVRQEKREKTGVFAQGACFYKIFWLFFIGSFLGDVTETIFCYVTVGKLMSRSSVVWGPFSLVWGIALAAATAMLYRYRDRSDRFLFFAGTFLGGAYEYLCSVATELVFGTVFWDYSAIPFNLGGRINLLYCFFWGIAAVVWIKGLYPVFSRWIEKIPMKAGVCLTWILVVFMTANMAVSALALARYDQRCQGIAAESSWQEYMDEHYGDDVIRRVYPNAIRV</sequence>
<comment type="caution">
    <text evidence="2">The sequence shown here is derived from an EMBL/GenBank/DDBJ whole genome shotgun (WGS) entry which is preliminary data.</text>
</comment>
<feature type="transmembrane region" description="Helical" evidence="1">
    <location>
        <begin position="145"/>
        <end position="167"/>
    </location>
</feature>
<feature type="transmembrane region" description="Helical" evidence="1">
    <location>
        <begin position="260"/>
        <end position="282"/>
    </location>
</feature>
<accession>A0A9D2PEU8</accession>
<dbReference type="Proteomes" id="UP000823883">
    <property type="component" value="Unassembled WGS sequence"/>
</dbReference>
<feature type="transmembrane region" description="Helical" evidence="1">
    <location>
        <begin position="106"/>
        <end position="125"/>
    </location>
</feature>
<evidence type="ECO:0000256" key="1">
    <source>
        <dbReference type="SAM" id="Phobius"/>
    </source>
</evidence>
<proteinExistence type="predicted"/>
<organism evidence="2 3">
    <name type="scientific">Candidatus Lachnoclostridium pullistercoris</name>
    <dbReference type="NCBI Taxonomy" id="2838632"/>
    <lineage>
        <taxon>Bacteria</taxon>
        <taxon>Bacillati</taxon>
        <taxon>Bacillota</taxon>
        <taxon>Clostridia</taxon>
        <taxon>Lachnospirales</taxon>
        <taxon>Lachnospiraceae</taxon>
    </lineage>
</organism>
<keyword evidence="1" id="KW-0812">Transmembrane</keyword>
<name>A0A9D2PEU8_9FIRM</name>
<keyword evidence="1" id="KW-0472">Membrane</keyword>
<feature type="transmembrane region" description="Helical" evidence="1">
    <location>
        <begin position="291"/>
        <end position="314"/>
    </location>
</feature>
<reference evidence="2" key="2">
    <citation type="submission" date="2021-04" db="EMBL/GenBank/DDBJ databases">
        <authorList>
            <person name="Gilroy R."/>
        </authorList>
    </citation>
    <scope>NUCLEOTIDE SEQUENCE</scope>
    <source>
        <strain evidence="2">CHK183-5548</strain>
    </source>
</reference>
<protein>
    <submittedName>
        <fullName evidence="2">ABC transporter permease</fullName>
    </submittedName>
</protein>
<dbReference type="Pfam" id="PF06541">
    <property type="entry name" value="ABC_trans_CmpB"/>
    <property type="match status" value="2"/>
</dbReference>
<feature type="transmembrane region" description="Helical" evidence="1">
    <location>
        <begin position="6"/>
        <end position="24"/>
    </location>
</feature>